<dbReference type="SMART" id="SM00179">
    <property type="entry name" value="EGF_CA"/>
    <property type="match status" value="1"/>
</dbReference>
<keyword evidence="7" id="KW-1133">Transmembrane helix</keyword>
<dbReference type="OrthoDB" id="2015116at2759"/>
<dbReference type="InterPro" id="IPR001881">
    <property type="entry name" value="EGF-like_Ca-bd_dom"/>
</dbReference>
<organism evidence="9 10">
    <name type="scientific">Rhynchophorus ferrugineus</name>
    <name type="common">Red palm weevil</name>
    <name type="synonym">Curculio ferrugineus</name>
    <dbReference type="NCBI Taxonomy" id="354439"/>
    <lineage>
        <taxon>Eukaryota</taxon>
        <taxon>Metazoa</taxon>
        <taxon>Ecdysozoa</taxon>
        <taxon>Arthropoda</taxon>
        <taxon>Hexapoda</taxon>
        <taxon>Insecta</taxon>
        <taxon>Pterygota</taxon>
        <taxon>Neoptera</taxon>
        <taxon>Endopterygota</taxon>
        <taxon>Coleoptera</taxon>
        <taxon>Polyphaga</taxon>
        <taxon>Cucujiformia</taxon>
        <taxon>Curculionidae</taxon>
        <taxon>Dryophthorinae</taxon>
        <taxon>Rhynchophorus</taxon>
    </lineage>
</organism>
<feature type="domain" description="EGF-like" evidence="8">
    <location>
        <begin position="400"/>
        <end position="434"/>
    </location>
</feature>
<dbReference type="AlphaFoldDB" id="A0A834ICQ1"/>
<dbReference type="PANTHER" id="PTHR24039">
    <property type="entry name" value="FIBRILLIN-RELATED"/>
    <property type="match status" value="1"/>
</dbReference>
<evidence type="ECO:0000313" key="10">
    <source>
        <dbReference type="Proteomes" id="UP000625711"/>
    </source>
</evidence>
<feature type="region of interest" description="Disordered" evidence="6">
    <location>
        <begin position="579"/>
        <end position="622"/>
    </location>
</feature>
<dbReference type="InterPro" id="IPR000742">
    <property type="entry name" value="EGF"/>
</dbReference>
<feature type="non-terminal residue" evidence="9">
    <location>
        <position position="622"/>
    </location>
</feature>
<keyword evidence="2" id="KW-0732">Signal</keyword>
<feature type="non-terminal residue" evidence="9">
    <location>
        <position position="1"/>
    </location>
</feature>
<dbReference type="InterPro" id="IPR009030">
    <property type="entry name" value="Growth_fac_rcpt_cys_sf"/>
</dbReference>
<dbReference type="PANTHER" id="PTHR24039:SF52">
    <property type="entry name" value="EGF-LIKE DOMAIN-CONTAINING PROTEIN"/>
    <property type="match status" value="1"/>
</dbReference>
<evidence type="ECO:0000313" key="9">
    <source>
        <dbReference type="EMBL" id="KAF7275620.1"/>
    </source>
</evidence>
<dbReference type="EMBL" id="JAACXV010009578">
    <property type="protein sequence ID" value="KAF7275620.1"/>
    <property type="molecule type" value="Genomic_DNA"/>
</dbReference>
<dbReference type="GO" id="GO:0005509">
    <property type="term" value="F:calcium ion binding"/>
    <property type="evidence" value="ECO:0007669"/>
    <property type="project" value="InterPro"/>
</dbReference>
<proteinExistence type="predicted"/>
<dbReference type="SMART" id="SM00181">
    <property type="entry name" value="EGF"/>
    <property type="match status" value="2"/>
</dbReference>
<comment type="caution">
    <text evidence="5">Lacks conserved residue(s) required for the propagation of feature annotation.</text>
</comment>
<keyword evidence="3" id="KW-0677">Repeat</keyword>
<keyword evidence="10" id="KW-1185">Reference proteome</keyword>
<keyword evidence="7" id="KW-0472">Membrane</keyword>
<evidence type="ECO:0000256" key="2">
    <source>
        <dbReference type="ARBA" id="ARBA00022729"/>
    </source>
</evidence>
<dbReference type="Proteomes" id="UP000625711">
    <property type="component" value="Unassembled WGS sequence"/>
</dbReference>
<dbReference type="InterPro" id="IPR018097">
    <property type="entry name" value="EGF_Ca-bd_CS"/>
</dbReference>
<feature type="region of interest" description="Disordered" evidence="6">
    <location>
        <begin position="143"/>
        <end position="173"/>
    </location>
</feature>
<gene>
    <name evidence="9" type="ORF">GWI33_011491</name>
</gene>
<dbReference type="Pfam" id="PF07645">
    <property type="entry name" value="EGF_CA"/>
    <property type="match status" value="1"/>
</dbReference>
<evidence type="ECO:0000259" key="8">
    <source>
        <dbReference type="PROSITE" id="PS50026"/>
    </source>
</evidence>
<dbReference type="InterPro" id="IPR000152">
    <property type="entry name" value="EGF-type_Asp/Asn_hydroxyl_site"/>
</dbReference>
<dbReference type="PROSITE" id="PS00010">
    <property type="entry name" value="ASX_HYDROXYL"/>
    <property type="match status" value="1"/>
</dbReference>
<dbReference type="InterPro" id="IPR049883">
    <property type="entry name" value="NOTCH1_EGF-like"/>
</dbReference>
<feature type="disulfide bond" evidence="5">
    <location>
        <begin position="424"/>
        <end position="433"/>
    </location>
</feature>
<dbReference type="Gene3D" id="2.10.25.10">
    <property type="entry name" value="Laminin"/>
    <property type="match status" value="1"/>
</dbReference>
<accession>A0A834ICQ1</accession>
<keyword evidence="4 5" id="KW-1015">Disulfide bond</keyword>
<evidence type="ECO:0000256" key="5">
    <source>
        <dbReference type="PROSITE-ProRule" id="PRU00076"/>
    </source>
</evidence>
<comment type="caution">
    <text evidence="9">The sequence shown here is derived from an EMBL/GenBank/DDBJ whole genome shotgun (WGS) entry which is preliminary data.</text>
</comment>
<keyword evidence="7" id="KW-0812">Transmembrane</keyword>
<keyword evidence="1 5" id="KW-0245">EGF-like domain</keyword>
<evidence type="ECO:0000256" key="7">
    <source>
        <dbReference type="SAM" id="Phobius"/>
    </source>
</evidence>
<dbReference type="CDD" id="cd00054">
    <property type="entry name" value="EGF_CA"/>
    <property type="match status" value="1"/>
</dbReference>
<reference evidence="9" key="1">
    <citation type="submission" date="2020-08" db="EMBL/GenBank/DDBJ databases">
        <title>Genome sequencing and assembly of the red palm weevil Rhynchophorus ferrugineus.</title>
        <authorList>
            <person name="Dias G.B."/>
            <person name="Bergman C.M."/>
            <person name="Manee M."/>
        </authorList>
    </citation>
    <scope>NUCLEOTIDE SEQUENCE</scope>
    <source>
        <strain evidence="9">AA-2017</strain>
        <tissue evidence="9">Whole larva</tissue>
    </source>
</reference>
<sequence>GTNLTSSTSFPYYPYRPRPGIVLDDTEYKPGGANRQPIVTRPPSGGIGDIFDVTVSAIQGPGGHPPGQGQPYVIPVDIESLNGQGDVITSPIGSEGFVSIDGKRTYLNLFGDNPEPTGTVGVKPSSPSSNQVVQGTAYVAQDKPAKPNLGSVKPAQRRPTFGRPRPSQPPVRIDTCIVGDDSTCDVSQHEICRTESGVSACHCRPGTARRKHRDPCRKIVSVLLSLRVDRIYERRVVWADELLEKNSESYGQLSYEAERALESAMSMTPFSDEYLGSKVNNIYRGDRSQGQGGVFVNITLQLEENADTARPSVRGDIQKHLLGVIQRRSNNVGNSALWVDSPPGAVSSLQDLDECSSPELHDCHSQATCINTFGSFKCECNNGLRDPWSDNKHRAGRYCEQCSASRCNNRGECKYQNGQEVCVCTGNYYGNQCELDGEVLGVAIGASVAAIIIIGLTLVCLVMWSRKWSREQKAAVGSPVFGYMATVSNTVKTPVVGAPPYQLTLEDRLRWAQIADVMAQANHYAPEPGLAPTRPSSALFGYPTLPVNNTLQRHPGSICGGGTGTLPPVPLPRLNLQAQMASRAASMKPDNSSSSEEEDKIDLLGRNFHVPRPKSRSNASIA</sequence>
<dbReference type="FunFam" id="2.10.25.10:FF:000672">
    <property type="entry name" value="Uncharacterized protein, isoform C"/>
    <property type="match status" value="1"/>
</dbReference>
<dbReference type="SUPFAM" id="SSF57184">
    <property type="entry name" value="Growth factor receptor domain"/>
    <property type="match status" value="1"/>
</dbReference>
<evidence type="ECO:0000256" key="6">
    <source>
        <dbReference type="SAM" id="MobiDB-lite"/>
    </source>
</evidence>
<feature type="domain" description="EGF-like" evidence="8">
    <location>
        <begin position="351"/>
        <end position="390"/>
    </location>
</feature>
<dbReference type="PROSITE" id="PS00022">
    <property type="entry name" value="EGF_1"/>
    <property type="match status" value="1"/>
</dbReference>
<evidence type="ECO:0000256" key="4">
    <source>
        <dbReference type="ARBA" id="ARBA00023157"/>
    </source>
</evidence>
<evidence type="ECO:0000256" key="1">
    <source>
        <dbReference type="ARBA" id="ARBA00022536"/>
    </source>
</evidence>
<feature type="transmembrane region" description="Helical" evidence="7">
    <location>
        <begin position="439"/>
        <end position="464"/>
    </location>
</feature>
<evidence type="ECO:0000256" key="3">
    <source>
        <dbReference type="ARBA" id="ARBA00022737"/>
    </source>
</evidence>
<dbReference type="PROSITE" id="PS50026">
    <property type="entry name" value="EGF_3"/>
    <property type="match status" value="2"/>
</dbReference>
<name>A0A834ICQ1_RHYFE</name>
<dbReference type="InterPro" id="IPR036364">
    <property type="entry name" value="SEA_dom_sf"/>
</dbReference>
<protein>
    <recommendedName>
        <fullName evidence="8">EGF-like domain-containing protein</fullName>
    </recommendedName>
</protein>
<dbReference type="PROSITE" id="PS01187">
    <property type="entry name" value="EGF_CA"/>
    <property type="match status" value="1"/>
</dbReference>
<dbReference type="SUPFAM" id="SSF82671">
    <property type="entry name" value="SEA domain"/>
    <property type="match status" value="1"/>
</dbReference>